<keyword evidence="2" id="KW-1185">Reference proteome</keyword>
<sequence>MKFYFTFGLVNQPFTGGWVVINADSRAQACMLFRAAFQPDDEMLNCCSIYEEREFKRTKMYRENDNFGSACHCELSLKIEKK</sequence>
<proteinExistence type="predicted"/>
<dbReference type="EMBL" id="JAJEQM010000010">
    <property type="protein sequence ID" value="MCC2210794.1"/>
    <property type="molecule type" value="Genomic_DNA"/>
</dbReference>
<dbReference type="AlphaFoldDB" id="A0AAE3DZ89"/>
<protein>
    <submittedName>
        <fullName evidence="1">Uncharacterized protein</fullName>
    </submittedName>
</protein>
<dbReference type="RefSeq" id="WP_308456522.1">
    <property type="nucleotide sequence ID" value="NZ_JAJEQM010000010.1"/>
</dbReference>
<dbReference type="Proteomes" id="UP001198242">
    <property type="component" value="Unassembled WGS sequence"/>
</dbReference>
<comment type="caution">
    <text evidence="1">The sequence shown here is derived from an EMBL/GenBank/DDBJ whole genome shotgun (WGS) entry which is preliminary data.</text>
</comment>
<gene>
    <name evidence="1" type="ORF">LKE05_08325</name>
</gene>
<organism evidence="1 2">
    <name type="scientific">Hominilimicola fabiformis</name>
    <dbReference type="NCBI Taxonomy" id="2885356"/>
    <lineage>
        <taxon>Bacteria</taxon>
        <taxon>Bacillati</taxon>
        <taxon>Bacillota</taxon>
        <taxon>Clostridia</taxon>
        <taxon>Eubacteriales</taxon>
        <taxon>Oscillospiraceae</taxon>
        <taxon>Hominilimicola</taxon>
    </lineage>
</organism>
<name>A0AAE3DZ89_9FIRM</name>
<reference evidence="1 2" key="1">
    <citation type="submission" date="2021-10" db="EMBL/GenBank/DDBJ databases">
        <title>Anaerobic single-cell dispensing facilitates the cultivation of human gut bacteria.</title>
        <authorList>
            <person name="Afrizal A."/>
        </authorList>
    </citation>
    <scope>NUCLEOTIDE SEQUENCE [LARGE SCALE GENOMIC DNA]</scope>
    <source>
        <strain evidence="1 2">CLA-AA-H232</strain>
    </source>
</reference>
<accession>A0AAE3DZ89</accession>
<evidence type="ECO:0000313" key="1">
    <source>
        <dbReference type="EMBL" id="MCC2210794.1"/>
    </source>
</evidence>
<evidence type="ECO:0000313" key="2">
    <source>
        <dbReference type="Proteomes" id="UP001198242"/>
    </source>
</evidence>